<dbReference type="AlphaFoldDB" id="A0AAD8E5F2"/>
<keyword evidence="2" id="KW-1185">Reference proteome</keyword>
<dbReference type="EMBL" id="JASPKZ010009158">
    <property type="protein sequence ID" value="KAJ9577960.1"/>
    <property type="molecule type" value="Genomic_DNA"/>
</dbReference>
<gene>
    <name evidence="1" type="ORF">L9F63_025176</name>
</gene>
<accession>A0AAD8E5F2</accession>
<dbReference type="Proteomes" id="UP001233999">
    <property type="component" value="Unassembled WGS sequence"/>
</dbReference>
<reference evidence="1" key="2">
    <citation type="submission" date="2023-05" db="EMBL/GenBank/DDBJ databases">
        <authorList>
            <person name="Fouks B."/>
        </authorList>
    </citation>
    <scope>NUCLEOTIDE SEQUENCE</scope>
    <source>
        <strain evidence="1">Stay&amp;Tobe</strain>
        <tissue evidence="1">Testes</tissue>
    </source>
</reference>
<evidence type="ECO:0000313" key="1">
    <source>
        <dbReference type="EMBL" id="KAJ9577960.1"/>
    </source>
</evidence>
<organism evidence="1 2">
    <name type="scientific">Diploptera punctata</name>
    <name type="common">Pacific beetle cockroach</name>
    <dbReference type="NCBI Taxonomy" id="6984"/>
    <lineage>
        <taxon>Eukaryota</taxon>
        <taxon>Metazoa</taxon>
        <taxon>Ecdysozoa</taxon>
        <taxon>Arthropoda</taxon>
        <taxon>Hexapoda</taxon>
        <taxon>Insecta</taxon>
        <taxon>Pterygota</taxon>
        <taxon>Neoptera</taxon>
        <taxon>Polyneoptera</taxon>
        <taxon>Dictyoptera</taxon>
        <taxon>Blattodea</taxon>
        <taxon>Blaberoidea</taxon>
        <taxon>Blaberidae</taxon>
        <taxon>Diplopterinae</taxon>
        <taxon>Diploptera</taxon>
    </lineage>
</organism>
<name>A0AAD8E5F2_DIPPU</name>
<protein>
    <submittedName>
        <fullName evidence="1">Uncharacterized protein</fullName>
    </submittedName>
</protein>
<reference evidence="1" key="1">
    <citation type="journal article" date="2023" name="IScience">
        <title>Live-bearing cockroach genome reveals convergent evolutionary mechanisms linked to viviparity in insects and beyond.</title>
        <authorList>
            <person name="Fouks B."/>
            <person name="Harrison M.C."/>
            <person name="Mikhailova A.A."/>
            <person name="Marchal E."/>
            <person name="English S."/>
            <person name="Carruthers M."/>
            <person name="Jennings E.C."/>
            <person name="Chiamaka E.L."/>
            <person name="Frigard R.A."/>
            <person name="Pippel M."/>
            <person name="Attardo G.M."/>
            <person name="Benoit J.B."/>
            <person name="Bornberg-Bauer E."/>
            <person name="Tobe S.S."/>
        </authorList>
    </citation>
    <scope>NUCLEOTIDE SEQUENCE</scope>
    <source>
        <strain evidence="1">Stay&amp;Tobe</strain>
    </source>
</reference>
<feature type="non-terminal residue" evidence="1">
    <location>
        <position position="53"/>
    </location>
</feature>
<proteinExistence type="predicted"/>
<comment type="caution">
    <text evidence="1">The sequence shown here is derived from an EMBL/GenBank/DDBJ whole genome shotgun (WGS) entry which is preliminary data.</text>
</comment>
<sequence length="53" mass="5926">TYRTKGLAKITIDDKPVTGQIDPLWLSGQLNPHALIMNYTMSMLLMLFATSSK</sequence>
<evidence type="ECO:0000313" key="2">
    <source>
        <dbReference type="Proteomes" id="UP001233999"/>
    </source>
</evidence>
<feature type="non-terminal residue" evidence="1">
    <location>
        <position position="1"/>
    </location>
</feature>